<sequence>MLQQGLAVLDTGFYPFGDTPAVSLTQNLPPEADANILMLGCGDLRNVLFTNHSDGGRRKLDFTSRGILLATLIIDDTTGQQTTSNWNIYFHQYLSSEDHARLVRQAQKLRFFAESVETWGESHYGNVVRFCDHITLRQVSRVWDFYLDETNRPRVEAKIKSERFASPYQHFSGIRSFAPRIHEAVRTVSEAHENFWRHGSTDTDPAAVSEGEKYPNPMLVSPRIAAKLRCGENPLLGFHLATVFLPLYPKSPYAKASKQTTNMEKAVAVAHTEFSHWSDSFRKQAPANITVRFFVGDAIAFANTLQHRRNTGSSTNASWYRSRLESFDPLILNESEYGPNGDAPVSFTSIDTSNLIDHIGSIDLLVVTSPLLDGGTFSTLYTESLHTESLVGKSETHQAFVQNLFGTHLGFFSLLLGLFPIDYWTNNTSVCAGDEAAIDWTLSFAPEPPPRQLHIRMRWKRPPGPLHVTPLQPKGASIDYLNMDASNLAKLLFEVHLEMFPPENVTALRSAGLSFPVYCRASFAALLRFVKSRVKTDWTATIRQLFNFIKNDKSFTTGANYHQELLTYMHILDVCGAPLFAMPRNLSASGGARTGLLNWKDMPSIVCLTLKVPRPRLGLFTDNGGVLPVQCLVQDSLGAKWMNMFSAIQLGFGSIKTSGTPYTNTFSMQVEDDPEGWHGSSPLLVSFRIPTWILLQEPETATVAFALQHNPSIVQKYGGRLGHQLIVFRTKLGDESAVAITENPPNLKGAVSTACFGQGDFVGRTLLNPGASSTIIAATDGKLTTVTSRIDLKSQYLKSILGSGCTVKTAASSCCVWDVKVGTKLLKAVFPLPMLESSIKKRIARKSSRIKLIGTVITEIPKAPSFGFIYPVFLAKINASARPVPAPWNMPLLKLDILPVINIGQKNHAALSWLPSHLSHMYSRREDLFLEDPRKPERARVNFKRSLWNILTLFAGLERSADVGWSSMFALACNEAVGVKNIAIAIFISAMRLDLSNRTIVLDAAVMPATNERAHEQGRIIDDISKNKKLIGVGVTRDALRLWNEALPSMVERCRDWEHKESCEYLKGDKPRAPPLDVRVGERIICDCGVGVFPQGFRVEDMGSTCWKKARRQCSRAAISPMFDSSLVDEPSYGDRRRVRCNVCWAEKTDDGREPWKCAKCMKVRYCSQECQKRDGENHDRVCK</sequence>
<dbReference type="Gene3D" id="6.10.140.2220">
    <property type="match status" value="1"/>
</dbReference>
<feature type="non-terminal residue" evidence="6">
    <location>
        <position position="1184"/>
    </location>
</feature>
<dbReference type="PROSITE" id="PS50865">
    <property type="entry name" value="ZF_MYND_2"/>
    <property type="match status" value="1"/>
</dbReference>
<evidence type="ECO:0000256" key="3">
    <source>
        <dbReference type="ARBA" id="ARBA00022833"/>
    </source>
</evidence>
<dbReference type="Pfam" id="PF14737">
    <property type="entry name" value="DUF4470"/>
    <property type="match status" value="1"/>
</dbReference>
<dbReference type="Pfam" id="PF01753">
    <property type="entry name" value="zf-MYND"/>
    <property type="match status" value="1"/>
</dbReference>
<dbReference type="Proteomes" id="UP001303160">
    <property type="component" value="Unassembled WGS sequence"/>
</dbReference>
<gene>
    <name evidence="6" type="ORF">QBC40DRAFT_333101</name>
</gene>
<dbReference type="InterPro" id="IPR002893">
    <property type="entry name" value="Znf_MYND"/>
</dbReference>
<evidence type="ECO:0000256" key="4">
    <source>
        <dbReference type="PROSITE-ProRule" id="PRU00134"/>
    </source>
</evidence>
<accession>A0AAN6XCJ6</accession>
<dbReference type="EMBL" id="MU863959">
    <property type="protein sequence ID" value="KAK4197623.1"/>
    <property type="molecule type" value="Genomic_DNA"/>
</dbReference>
<evidence type="ECO:0000259" key="5">
    <source>
        <dbReference type="PROSITE" id="PS50865"/>
    </source>
</evidence>
<dbReference type="AlphaFoldDB" id="A0AAN6XCJ6"/>
<reference evidence="6" key="2">
    <citation type="submission" date="2023-05" db="EMBL/GenBank/DDBJ databases">
        <authorList>
            <consortium name="Lawrence Berkeley National Laboratory"/>
            <person name="Steindorff A."/>
            <person name="Hensen N."/>
            <person name="Bonometti L."/>
            <person name="Westerberg I."/>
            <person name="Brannstrom I.O."/>
            <person name="Guillou S."/>
            <person name="Cros-Aarteil S."/>
            <person name="Calhoun S."/>
            <person name="Haridas S."/>
            <person name="Kuo A."/>
            <person name="Mondo S."/>
            <person name="Pangilinan J."/>
            <person name="Riley R."/>
            <person name="Labutti K."/>
            <person name="Andreopoulos B."/>
            <person name="Lipzen A."/>
            <person name="Chen C."/>
            <person name="Yanf M."/>
            <person name="Daum C."/>
            <person name="Ng V."/>
            <person name="Clum A."/>
            <person name="Ohm R."/>
            <person name="Martin F."/>
            <person name="Silar P."/>
            <person name="Natvig D."/>
            <person name="Lalanne C."/>
            <person name="Gautier V."/>
            <person name="Ament-Velasquez S.L."/>
            <person name="Kruys A."/>
            <person name="Hutchinson M.I."/>
            <person name="Powell A.J."/>
            <person name="Barry K."/>
            <person name="Miller A.N."/>
            <person name="Grigoriev I.V."/>
            <person name="Debuchy R."/>
            <person name="Gladieux P."/>
            <person name="Thoren M.H."/>
            <person name="Johannesson H."/>
        </authorList>
    </citation>
    <scope>NUCLEOTIDE SEQUENCE</scope>
    <source>
        <strain evidence="6">CBS 315.58</strain>
    </source>
</reference>
<dbReference type="SUPFAM" id="SSF144232">
    <property type="entry name" value="HIT/MYND zinc finger-like"/>
    <property type="match status" value="1"/>
</dbReference>
<dbReference type="GO" id="GO:0008270">
    <property type="term" value="F:zinc ion binding"/>
    <property type="evidence" value="ECO:0007669"/>
    <property type="project" value="UniProtKB-KW"/>
</dbReference>
<name>A0AAN6XCJ6_9PEZI</name>
<keyword evidence="1" id="KW-0479">Metal-binding</keyword>
<feature type="domain" description="MYND-type" evidence="5">
    <location>
        <begin position="1141"/>
        <end position="1183"/>
    </location>
</feature>
<proteinExistence type="predicted"/>
<dbReference type="InterPro" id="IPR027974">
    <property type="entry name" value="DUF4470"/>
</dbReference>
<evidence type="ECO:0000313" key="7">
    <source>
        <dbReference type="Proteomes" id="UP001303160"/>
    </source>
</evidence>
<evidence type="ECO:0000256" key="2">
    <source>
        <dbReference type="ARBA" id="ARBA00022771"/>
    </source>
</evidence>
<evidence type="ECO:0000256" key="1">
    <source>
        <dbReference type="ARBA" id="ARBA00022723"/>
    </source>
</evidence>
<reference evidence="6" key="1">
    <citation type="journal article" date="2023" name="Mol. Phylogenet. Evol.">
        <title>Genome-scale phylogeny and comparative genomics of the fungal order Sordariales.</title>
        <authorList>
            <person name="Hensen N."/>
            <person name="Bonometti L."/>
            <person name="Westerberg I."/>
            <person name="Brannstrom I.O."/>
            <person name="Guillou S."/>
            <person name="Cros-Aarteil S."/>
            <person name="Calhoun S."/>
            <person name="Haridas S."/>
            <person name="Kuo A."/>
            <person name="Mondo S."/>
            <person name="Pangilinan J."/>
            <person name="Riley R."/>
            <person name="LaButti K."/>
            <person name="Andreopoulos B."/>
            <person name="Lipzen A."/>
            <person name="Chen C."/>
            <person name="Yan M."/>
            <person name="Daum C."/>
            <person name="Ng V."/>
            <person name="Clum A."/>
            <person name="Steindorff A."/>
            <person name="Ohm R.A."/>
            <person name="Martin F."/>
            <person name="Silar P."/>
            <person name="Natvig D.O."/>
            <person name="Lalanne C."/>
            <person name="Gautier V."/>
            <person name="Ament-Velasquez S.L."/>
            <person name="Kruys A."/>
            <person name="Hutchinson M.I."/>
            <person name="Powell A.J."/>
            <person name="Barry K."/>
            <person name="Miller A.N."/>
            <person name="Grigoriev I.V."/>
            <person name="Debuchy R."/>
            <person name="Gladieux P."/>
            <person name="Hiltunen Thoren M."/>
            <person name="Johannesson H."/>
        </authorList>
    </citation>
    <scope>NUCLEOTIDE SEQUENCE</scope>
    <source>
        <strain evidence="6">CBS 315.58</strain>
    </source>
</reference>
<keyword evidence="3" id="KW-0862">Zinc</keyword>
<organism evidence="6 7">
    <name type="scientific">Triangularia verruculosa</name>
    <dbReference type="NCBI Taxonomy" id="2587418"/>
    <lineage>
        <taxon>Eukaryota</taxon>
        <taxon>Fungi</taxon>
        <taxon>Dikarya</taxon>
        <taxon>Ascomycota</taxon>
        <taxon>Pezizomycotina</taxon>
        <taxon>Sordariomycetes</taxon>
        <taxon>Sordariomycetidae</taxon>
        <taxon>Sordariales</taxon>
        <taxon>Podosporaceae</taxon>
        <taxon>Triangularia</taxon>
    </lineage>
</organism>
<keyword evidence="7" id="KW-1185">Reference proteome</keyword>
<evidence type="ECO:0000313" key="6">
    <source>
        <dbReference type="EMBL" id="KAK4197623.1"/>
    </source>
</evidence>
<keyword evidence="2 4" id="KW-0863">Zinc-finger</keyword>
<comment type="caution">
    <text evidence="6">The sequence shown here is derived from an EMBL/GenBank/DDBJ whole genome shotgun (WGS) entry which is preliminary data.</text>
</comment>
<dbReference type="PROSITE" id="PS01360">
    <property type="entry name" value="ZF_MYND_1"/>
    <property type="match status" value="1"/>
</dbReference>
<protein>
    <recommendedName>
        <fullName evidence="5">MYND-type domain-containing protein</fullName>
    </recommendedName>
</protein>